<evidence type="ECO:0000313" key="1">
    <source>
        <dbReference type="EMBL" id="MPN04755.1"/>
    </source>
</evidence>
<name>A0A645ERV6_9ZZZZ</name>
<organism evidence="1">
    <name type="scientific">bioreactor metagenome</name>
    <dbReference type="NCBI Taxonomy" id="1076179"/>
    <lineage>
        <taxon>unclassified sequences</taxon>
        <taxon>metagenomes</taxon>
        <taxon>ecological metagenomes</taxon>
    </lineage>
</organism>
<reference evidence="1" key="1">
    <citation type="submission" date="2019-08" db="EMBL/GenBank/DDBJ databases">
        <authorList>
            <person name="Kucharzyk K."/>
            <person name="Murdoch R.W."/>
            <person name="Higgins S."/>
            <person name="Loffler F."/>
        </authorList>
    </citation>
    <scope>NUCLEOTIDE SEQUENCE</scope>
</reference>
<protein>
    <submittedName>
        <fullName evidence="1">Uncharacterized protein</fullName>
    </submittedName>
</protein>
<gene>
    <name evidence="1" type="ORF">SDC9_152002</name>
</gene>
<dbReference type="AlphaFoldDB" id="A0A645ERV6"/>
<dbReference type="EMBL" id="VSSQ01050674">
    <property type="protein sequence ID" value="MPN04755.1"/>
    <property type="molecule type" value="Genomic_DNA"/>
</dbReference>
<sequence>MAILVAHGGHDGRMTRLGHRQKMVWRVGRTNGVDRDANVAIGAVLEADRARQTRSQFAMHLRLGRPRADGAPGDQVSRVLRRDGIEEFCRARQAQLIDLEQDATRQTQAFVDAEGVVEARVVDQAFPAHRGARLLEIHAHDNDQVVSKALGLLGQLLRVVHRQVVIVNRARADDDQQTVIGTMQGAMDGLAGIVGGLRRPAGNRVLAKDVGGGTSSLISLMRTSSVFGLLCGVMVRPRARWLEKWSAKGGSDSSADCSDCAAQ</sequence>
<proteinExistence type="predicted"/>
<accession>A0A645ERV6</accession>
<comment type="caution">
    <text evidence="1">The sequence shown here is derived from an EMBL/GenBank/DDBJ whole genome shotgun (WGS) entry which is preliminary data.</text>
</comment>